<feature type="domain" description="Histidine kinase" evidence="9">
    <location>
        <begin position="202"/>
        <end position="411"/>
    </location>
</feature>
<keyword evidence="5" id="KW-0547">Nucleotide-binding</keyword>
<evidence type="ECO:0000256" key="4">
    <source>
        <dbReference type="ARBA" id="ARBA00022679"/>
    </source>
</evidence>
<keyword evidence="6" id="KW-0418">Kinase</keyword>
<dbReference type="Pfam" id="PF02518">
    <property type="entry name" value="HATPase_c"/>
    <property type="match status" value="1"/>
</dbReference>
<dbReference type="PANTHER" id="PTHR43065:SF34">
    <property type="entry name" value="SPORULATION KINASE A"/>
    <property type="match status" value="1"/>
</dbReference>
<evidence type="ECO:0000256" key="3">
    <source>
        <dbReference type="ARBA" id="ARBA00022553"/>
    </source>
</evidence>
<dbReference type="NCBIfam" id="TIGR00229">
    <property type="entry name" value="sensory_box"/>
    <property type="match status" value="1"/>
</dbReference>
<dbReference type="PRINTS" id="PR00344">
    <property type="entry name" value="BCTRLSENSOR"/>
</dbReference>
<dbReference type="SUPFAM" id="SSF47384">
    <property type="entry name" value="Homodimeric domain of signal transducing histidine kinase"/>
    <property type="match status" value="1"/>
</dbReference>
<dbReference type="InterPro" id="IPR000014">
    <property type="entry name" value="PAS"/>
</dbReference>
<dbReference type="CDD" id="cd00082">
    <property type="entry name" value="HisKA"/>
    <property type="match status" value="1"/>
</dbReference>
<dbReference type="Gene3D" id="1.10.287.130">
    <property type="match status" value="1"/>
</dbReference>
<evidence type="ECO:0000256" key="5">
    <source>
        <dbReference type="ARBA" id="ARBA00022741"/>
    </source>
</evidence>
<evidence type="ECO:0000256" key="8">
    <source>
        <dbReference type="ARBA" id="ARBA00023012"/>
    </source>
</evidence>
<comment type="catalytic activity">
    <reaction evidence="1">
        <text>ATP + protein L-histidine = ADP + protein N-phospho-L-histidine.</text>
        <dbReference type="EC" id="2.7.13.3"/>
    </reaction>
</comment>
<dbReference type="SMART" id="SM00388">
    <property type="entry name" value="HisKA"/>
    <property type="match status" value="1"/>
</dbReference>
<protein>
    <recommendedName>
        <fullName evidence="2">histidine kinase</fullName>
        <ecNumber evidence="2">2.7.13.3</ecNumber>
    </recommendedName>
</protein>
<dbReference type="InterPro" id="IPR036890">
    <property type="entry name" value="HATPase_C_sf"/>
</dbReference>
<dbReference type="InterPro" id="IPR036097">
    <property type="entry name" value="HisK_dim/P_sf"/>
</dbReference>
<dbReference type="Proteomes" id="UP000028549">
    <property type="component" value="Unassembled WGS sequence"/>
</dbReference>
<dbReference type="EC" id="2.7.13.3" evidence="2"/>
<dbReference type="Gene3D" id="3.30.565.10">
    <property type="entry name" value="Histidine kinase-like ATPase, C-terminal domain"/>
    <property type="match status" value="1"/>
</dbReference>
<evidence type="ECO:0000256" key="7">
    <source>
        <dbReference type="ARBA" id="ARBA00022840"/>
    </source>
</evidence>
<dbReference type="PROSITE" id="PS50112">
    <property type="entry name" value="PAS"/>
    <property type="match status" value="1"/>
</dbReference>
<keyword evidence="7" id="KW-0067">ATP-binding</keyword>
<evidence type="ECO:0000313" key="11">
    <source>
        <dbReference type="EMBL" id="KEZ53778.1"/>
    </source>
</evidence>
<dbReference type="GO" id="GO:0000155">
    <property type="term" value="F:phosphorelay sensor kinase activity"/>
    <property type="evidence" value="ECO:0007669"/>
    <property type="project" value="InterPro"/>
</dbReference>
<comment type="caution">
    <text evidence="11">The sequence shown here is derived from an EMBL/GenBank/DDBJ whole genome shotgun (WGS) entry which is preliminary data.</text>
</comment>
<dbReference type="SUPFAM" id="SSF55874">
    <property type="entry name" value="ATPase domain of HSP90 chaperone/DNA topoisomerase II/histidine kinase"/>
    <property type="match status" value="1"/>
</dbReference>
<evidence type="ECO:0000256" key="1">
    <source>
        <dbReference type="ARBA" id="ARBA00000085"/>
    </source>
</evidence>
<feature type="domain" description="PAS" evidence="10">
    <location>
        <begin position="79"/>
        <end position="131"/>
    </location>
</feature>
<dbReference type="AlphaFoldDB" id="A0A084H2G6"/>
<keyword evidence="12" id="KW-1185">Reference proteome</keyword>
<keyword evidence="4" id="KW-0808">Transferase</keyword>
<evidence type="ECO:0000313" key="12">
    <source>
        <dbReference type="Proteomes" id="UP000028549"/>
    </source>
</evidence>
<dbReference type="InterPro" id="IPR004358">
    <property type="entry name" value="Sig_transdc_His_kin-like_C"/>
</dbReference>
<keyword evidence="8" id="KW-0902">Two-component regulatory system</keyword>
<dbReference type="InterPro" id="IPR003594">
    <property type="entry name" value="HATPase_dom"/>
</dbReference>
<keyword evidence="3" id="KW-0597">Phosphoprotein</keyword>
<accession>A0A084H2G6</accession>
<dbReference type="GO" id="GO:0005524">
    <property type="term" value="F:ATP binding"/>
    <property type="evidence" value="ECO:0007669"/>
    <property type="project" value="UniProtKB-KW"/>
</dbReference>
<proteinExistence type="predicted"/>
<dbReference type="RefSeq" id="WP_029565368.1">
    <property type="nucleotide sequence ID" value="NZ_JNVC02000001.1"/>
</dbReference>
<dbReference type="InterPro" id="IPR035965">
    <property type="entry name" value="PAS-like_dom_sf"/>
</dbReference>
<evidence type="ECO:0000259" key="10">
    <source>
        <dbReference type="PROSITE" id="PS50112"/>
    </source>
</evidence>
<dbReference type="CDD" id="cd00130">
    <property type="entry name" value="PAS"/>
    <property type="match status" value="1"/>
</dbReference>
<name>A0A084H2G6_METID</name>
<evidence type="ECO:0000259" key="9">
    <source>
        <dbReference type="PROSITE" id="PS50109"/>
    </source>
</evidence>
<dbReference type="OrthoDB" id="9815750at2"/>
<sequence>MKPENEMEALKKENQMLRELLAEWPAAFTYVNPEHELSVSKTKKDGHPVIRALTYEEKQAHTNQRIYLSASETCSFLQTEEFLSDIFDLVAHHIVFIDGSGIITLCNLQAAKDHGVDRDTIIGKHLRELVQIPDEQLLTLETARTGIEFVDREVLDKNYGILNTRILRNSDGTIMRVIGTFYFLNAIKEAEKQAIAGRIAAGIAHEIRNPLTTVRGFLQVLKESADPDTKALFQSVLIPEIDRANKIITDFLSIAKPAEIRSETFKITDFLEVHLGRILKSEALLYGVDVEIVIDPQAREAAILGNKDELLQVFLNLFQNSFQAKKKDPLIIQLTAAVTGDRLQVAFKDNGSGIIPSAIRHIFDPFFSTKDSGTGLGLSVSKKIIENHKGTMSAESDENGTVFYMEFPLVTGKFSS</sequence>
<organism evidence="11 12">
    <name type="scientific">Metabacillus indicus</name>
    <name type="common">Bacillus indicus</name>
    <dbReference type="NCBI Taxonomy" id="246786"/>
    <lineage>
        <taxon>Bacteria</taxon>
        <taxon>Bacillati</taxon>
        <taxon>Bacillota</taxon>
        <taxon>Bacilli</taxon>
        <taxon>Bacillales</taxon>
        <taxon>Bacillaceae</taxon>
        <taxon>Metabacillus</taxon>
    </lineage>
</organism>
<dbReference type="PANTHER" id="PTHR43065">
    <property type="entry name" value="SENSOR HISTIDINE KINASE"/>
    <property type="match status" value="1"/>
</dbReference>
<dbReference type="SUPFAM" id="SSF55785">
    <property type="entry name" value="PYP-like sensor domain (PAS domain)"/>
    <property type="match status" value="1"/>
</dbReference>
<gene>
    <name evidence="11" type="ORF">GS18_0202125</name>
</gene>
<dbReference type="InterPro" id="IPR003661">
    <property type="entry name" value="HisK_dim/P_dom"/>
</dbReference>
<evidence type="ECO:0000256" key="2">
    <source>
        <dbReference type="ARBA" id="ARBA00012438"/>
    </source>
</evidence>
<dbReference type="PROSITE" id="PS50109">
    <property type="entry name" value="HIS_KIN"/>
    <property type="match status" value="1"/>
</dbReference>
<evidence type="ECO:0000256" key="6">
    <source>
        <dbReference type="ARBA" id="ARBA00022777"/>
    </source>
</evidence>
<reference evidence="11 12" key="1">
    <citation type="journal article" date="2005" name="Int. J. Syst. Evol. Microbiol.">
        <title>Bacillus cibi sp. nov., isolated from jeotgal, a traditional Korean fermented seafood.</title>
        <authorList>
            <person name="Yoon J.H."/>
            <person name="Lee C.H."/>
            <person name="Oh T.K."/>
        </authorList>
    </citation>
    <scope>NUCLEOTIDE SEQUENCE [LARGE SCALE GENOMIC DNA]</scope>
    <source>
        <strain evidence="11 12">DSM 16189</strain>
    </source>
</reference>
<dbReference type="CDD" id="cd00075">
    <property type="entry name" value="HATPase"/>
    <property type="match status" value="1"/>
</dbReference>
<dbReference type="EMBL" id="JNVC02000001">
    <property type="protein sequence ID" value="KEZ53778.1"/>
    <property type="molecule type" value="Genomic_DNA"/>
</dbReference>
<dbReference type="InterPro" id="IPR005467">
    <property type="entry name" value="His_kinase_dom"/>
</dbReference>
<dbReference type="SMART" id="SM00387">
    <property type="entry name" value="HATPase_c"/>
    <property type="match status" value="1"/>
</dbReference>
<dbReference type="Pfam" id="PF00512">
    <property type="entry name" value="HisKA"/>
    <property type="match status" value="1"/>
</dbReference>
<dbReference type="Gene3D" id="3.30.450.20">
    <property type="entry name" value="PAS domain"/>
    <property type="match status" value="1"/>
</dbReference>
<dbReference type="STRING" id="246786.GS18_0202125"/>